<dbReference type="Pfam" id="PF09851">
    <property type="entry name" value="SHOCT"/>
    <property type="match status" value="1"/>
</dbReference>
<evidence type="ECO:0000313" key="2">
    <source>
        <dbReference type="EMBL" id="CAE0599511.1"/>
    </source>
</evidence>
<accession>A0A6V2ZAC9</accession>
<feature type="domain" description="SHOCT" evidence="1">
    <location>
        <begin position="71"/>
        <end position="96"/>
    </location>
</feature>
<sequence length="99" mass="10535">MHTLRSHTALAAQFLPGRMPNKYRDGQRSVIRVLLPGRAAGEAQEIAPVQAVPVAAVAASATSQPGVSGRMSELKRMLDAGLITQADYDAKKAELLRAL</sequence>
<dbReference type="AlphaFoldDB" id="A0A6V2ZAC9"/>
<gene>
    <name evidence="2" type="ORF">EHUX00137_LOCUS47250</name>
</gene>
<reference evidence="2" key="1">
    <citation type="submission" date="2021-01" db="EMBL/GenBank/DDBJ databases">
        <authorList>
            <person name="Corre E."/>
            <person name="Pelletier E."/>
            <person name="Niang G."/>
            <person name="Scheremetjew M."/>
            <person name="Finn R."/>
            <person name="Kale V."/>
            <person name="Holt S."/>
            <person name="Cochrane G."/>
            <person name="Meng A."/>
            <person name="Brown T."/>
            <person name="Cohen L."/>
        </authorList>
    </citation>
    <scope>NUCLEOTIDE SEQUENCE</scope>
    <source>
        <strain evidence="2">379</strain>
    </source>
</reference>
<name>A0A6V2ZAC9_EMIHU</name>
<dbReference type="InterPro" id="IPR018649">
    <property type="entry name" value="SHOCT"/>
</dbReference>
<organism evidence="2">
    <name type="scientific">Emiliania huxleyi</name>
    <name type="common">Coccolithophore</name>
    <name type="synonym">Pontosphaera huxleyi</name>
    <dbReference type="NCBI Taxonomy" id="2903"/>
    <lineage>
        <taxon>Eukaryota</taxon>
        <taxon>Haptista</taxon>
        <taxon>Haptophyta</taxon>
        <taxon>Prymnesiophyceae</taxon>
        <taxon>Isochrysidales</taxon>
        <taxon>Noelaerhabdaceae</taxon>
        <taxon>Emiliania</taxon>
    </lineage>
</organism>
<proteinExistence type="predicted"/>
<protein>
    <recommendedName>
        <fullName evidence="1">SHOCT domain-containing protein</fullName>
    </recommendedName>
</protein>
<dbReference type="EMBL" id="HBIR01060783">
    <property type="protein sequence ID" value="CAE0599511.1"/>
    <property type="molecule type" value="Transcribed_RNA"/>
</dbReference>
<evidence type="ECO:0000259" key="1">
    <source>
        <dbReference type="Pfam" id="PF09851"/>
    </source>
</evidence>